<dbReference type="Proteomes" id="UP000232688">
    <property type="component" value="Unassembled WGS sequence"/>
</dbReference>
<evidence type="ECO:0000313" key="2">
    <source>
        <dbReference type="Proteomes" id="UP000232688"/>
    </source>
</evidence>
<dbReference type="VEuPathDB" id="FungiDB:RhiirA1_454370"/>
<accession>A0A2N0S599</accession>
<reference evidence="1 2" key="2">
    <citation type="submission" date="2017-10" db="EMBL/GenBank/DDBJ databases">
        <title>Genome analyses suggest a sexual origin of heterokaryosis in a supposedly ancient asexual fungus.</title>
        <authorList>
            <person name="Corradi N."/>
            <person name="Sedzielewska K."/>
            <person name="Noel J."/>
            <person name="Charron P."/>
            <person name="Farinelli L."/>
            <person name="Marton T."/>
            <person name="Kruger M."/>
            <person name="Pelin A."/>
            <person name="Brachmann A."/>
            <person name="Corradi N."/>
        </authorList>
    </citation>
    <scope>NUCLEOTIDE SEQUENCE [LARGE SCALE GENOMIC DNA]</scope>
    <source>
        <strain evidence="1 2">A1</strain>
    </source>
</reference>
<comment type="caution">
    <text evidence="1">The sequence shown here is derived from an EMBL/GenBank/DDBJ whole genome shotgun (WGS) entry which is preliminary data.</text>
</comment>
<proteinExistence type="predicted"/>
<name>A0A2N0S599_9GLOM</name>
<evidence type="ECO:0000313" key="1">
    <source>
        <dbReference type="EMBL" id="PKC70740.1"/>
    </source>
</evidence>
<sequence>MATSYPYGFDVVLPTGIIKQPRTNLSEFVSLNIDFIARSSPKTNENLNGTELALSFALIASRGVVSLPSDNVEASVVVDEPDWSRIFEERFKMQISNSRREKTYTMYSNENEHVGEQLLEDQRKRTRDEPIISDTKKASIAKPFNVSFDEYVDSYENDRIEIFDYPEILDVEPLSGWEFDTPMPSWLKKAMDRHKTLITTIGDRTVLEPVAERCLQSLAKLNNEQIRMIGEMVKYEGIHGAVCKLRKIIQNIEELNLENDYLDKEVGYILELVRYTCEMLGKGIPQRKNSENDIDMFIKRHIFACFDDILDTHLYVLLYPQRPDLGKDISYGRFSLCERAGSKVNNDTKNFSVILKVLKTLRDMHRSLVKAIAIESGGALSKQVLNACINYAWFRIIVVLPSCCPYTVYM</sequence>
<organism evidence="1 2">
    <name type="scientific">Rhizophagus irregularis</name>
    <dbReference type="NCBI Taxonomy" id="588596"/>
    <lineage>
        <taxon>Eukaryota</taxon>
        <taxon>Fungi</taxon>
        <taxon>Fungi incertae sedis</taxon>
        <taxon>Mucoromycota</taxon>
        <taxon>Glomeromycotina</taxon>
        <taxon>Glomeromycetes</taxon>
        <taxon>Glomerales</taxon>
        <taxon>Glomeraceae</taxon>
        <taxon>Rhizophagus</taxon>
    </lineage>
</organism>
<reference evidence="1 2" key="1">
    <citation type="submission" date="2017-10" db="EMBL/GenBank/DDBJ databases">
        <title>Extensive intraspecific genome diversity in a model arbuscular mycorrhizal fungus.</title>
        <authorList>
            <person name="Chen E.C.H."/>
            <person name="Morin E."/>
            <person name="Baudet D."/>
            <person name="Noel J."/>
            <person name="Ndikumana S."/>
            <person name="Charron P."/>
            <person name="St-Onge C."/>
            <person name="Giorgi J."/>
            <person name="Grigoriev I.V."/>
            <person name="Roux C."/>
            <person name="Martin F.M."/>
            <person name="Corradi N."/>
        </authorList>
    </citation>
    <scope>NUCLEOTIDE SEQUENCE [LARGE SCALE GENOMIC DNA]</scope>
    <source>
        <strain evidence="1 2">A1</strain>
    </source>
</reference>
<gene>
    <name evidence="1" type="ORF">RhiirA1_454370</name>
</gene>
<dbReference type="VEuPathDB" id="FungiDB:RhiirFUN_008192"/>
<protein>
    <submittedName>
        <fullName evidence="1">Uncharacterized protein</fullName>
    </submittedName>
</protein>
<dbReference type="EMBL" id="LLXH01000204">
    <property type="protein sequence ID" value="PKC70740.1"/>
    <property type="molecule type" value="Genomic_DNA"/>
</dbReference>
<dbReference type="AlphaFoldDB" id="A0A2N0S599"/>
<dbReference type="VEuPathDB" id="FungiDB:FUN_011891"/>